<dbReference type="EMBL" id="FMZQ01000016">
    <property type="protein sequence ID" value="SDD45117.1"/>
    <property type="molecule type" value="Genomic_DNA"/>
</dbReference>
<name>A0A1G6UWT2_9GAMM</name>
<dbReference type="Proteomes" id="UP000199467">
    <property type="component" value="Unassembled WGS sequence"/>
</dbReference>
<organism evidence="1 2">
    <name type="scientific">Ectopseudomonas chengduensis</name>
    <dbReference type="NCBI Taxonomy" id="489632"/>
    <lineage>
        <taxon>Bacteria</taxon>
        <taxon>Pseudomonadati</taxon>
        <taxon>Pseudomonadota</taxon>
        <taxon>Gammaproteobacteria</taxon>
        <taxon>Pseudomonadales</taxon>
        <taxon>Pseudomonadaceae</taxon>
        <taxon>Ectopseudomonas</taxon>
    </lineage>
</organism>
<reference evidence="2" key="1">
    <citation type="submission" date="2016-10" db="EMBL/GenBank/DDBJ databases">
        <authorList>
            <person name="Varghese N."/>
            <person name="Submissions S."/>
        </authorList>
    </citation>
    <scope>NUCLEOTIDE SEQUENCE [LARGE SCALE GENOMIC DNA]</scope>
    <source>
        <strain evidence="2">DSM 26382</strain>
    </source>
</reference>
<dbReference type="RefSeq" id="WP_064496019.1">
    <property type="nucleotide sequence ID" value="NZ_FMZQ01000016.1"/>
</dbReference>
<gene>
    <name evidence="1" type="ORF">SAMN05216576_116126</name>
</gene>
<sequence>MDISIEKSDGRESEQWVVSAGSLTLCFRDQRSAMEFSSKLKERVESPHSLPVIESEAFAQVEKLSCVS</sequence>
<dbReference type="AlphaFoldDB" id="A0A1G6UWT2"/>
<evidence type="ECO:0000313" key="1">
    <source>
        <dbReference type="EMBL" id="SDD45117.1"/>
    </source>
</evidence>
<protein>
    <submittedName>
        <fullName evidence="1">Uncharacterized protein</fullName>
    </submittedName>
</protein>
<evidence type="ECO:0000313" key="2">
    <source>
        <dbReference type="Proteomes" id="UP000199467"/>
    </source>
</evidence>
<keyword evidence="2" id="KW-1185">Reference proteome</keyword>
<accession>A0A1G6UWT2</accession>
<proteinExistence type="predicted"/>